<reference evidence="2 3" key="1">
    <citation type="journal article" date="2017" name="Nature">
        <title>The Apostasia genome and the evolution of orchids.</title>
        <authorList>
            <person name="Zhang G.Q."/>
            <person name="Liu K.W."/>
            <person name="Li Z."/>
            <person name="Lohaus R."/>
            <person name="Hsiao Y.Y."/>
            <person name="Niu S.C."/>
            <person name="Wang J.Y."/>
            <person name="Lin Y.C."/>
            <person name="Xu Q."/>
            <person name="Chen L.J."/>
            <person name="Yoshida K."/>
            <person name="Fujiwara S."/>
            <person name="Wang Z.W."/>
            <person name="Zhang Y.Q."/>
            <person name="Mitsuda N."/>
            <person name="Wang M."/>
            <person name="Liu G.H."/>
            <person name="Pecoraro L."/>
            <person name="Huang H.X."/>
            <person name="Xiao X.J."/>
            <person name="Lin M."/>
            <person name="Wu X.Y."/>
            <person name="Wu W.L."/>
            <person name="Chen Y.Y."/>
            <person name="Chang S.B."/>
            <person name="Sakamoto S."/>
            <person name="Ohme-Takagi M."/>
            <person name="Yagi M."/>
            <person name="Zeng S.J."/>
            <person name="Shen C.Y."/>
            <person name="Yeh C.M."/>
            <person name="Luo Y.B."/>
            <person name="Tsai W.C."/>
            <person name="Van de Peer Y."/>
            <person name="Liu Z.J."/>
        </authorList>
    </citation>
    <scope>NUCLEOTIDE SEQUENCE [LARGE SCALE GENOMIC DNA]</scope>
    <source>
        <strain evidence="3">cv. Shenzhen</strain>
        <tissue evidence="2">Stem</tissue>
    </source>
</reference>
<dbReference type="EMBL" id="KZ451912">
    <property type="protein sequence ID" value="PKA62884.1"/>
    <property type="molecule type" value="Genomic_DNA"/>
</dbReference>
<organism evidence="2 3">
    <name type="scientific">Apostasia shenzhenica</name>
    <dbReference type="NCBI Taxonomy" id="1088818"/>
    <lineage>
        <taxon>Eukaryota</taxon>
        <taxon>Viridiplantae</taxon>
        <taxon>Streptophyta</taxon>
        <taxon>Embryophyta</taxon>
        <taxon>Tracheophyta</taxon>
        <taxon>Spermatophyta</taxon>
        <taxon>Magnoliopsida</taxon>
        <taxon>Liliopsida</taxon>
        <taxon>Asparagales</taxon>
        <taxon>Orchidaceae</taxon>
        <taxon>Apostasioideae</taxon>
        <taxon>Apostasia</taxon>
    </lineage>
</organism>
<dbReference type="PROSITE" id="PS51257">
    <property type="entry name" value="PROKAR_LIPOPROTEIN"/>
    <property type="match status" value="1"/>
</dbReference>
<feature type="region of interest" description="Disordered" evidence="1">
    <location>
        <begin position="59"/>
        <end position="139"/>
    </location>
</feature>
<feature type="compositionally biased region" description="Polar residues" evidence="1">
    <location>
        <begin position="98"/>
        <end position="117"/>
    </location>
</feature>
<sequence length="139" mass="15463">MLLVSRLARSACPTVLSVGCCSSAMRSGIFCRGPLVQFSALNFFHSLWSRSAERRPYVRPPRLRRPSRLRPMAGPPTIGERRRRRRRSGRPAPLLTHLSPSPSATYGRSPATISAQLTRRPLSDAGDPDAAYDDPTHHF</sequence>
<evidence type="ECO:0000313" key="2">
    <source>
        <dbReference type="EMBL" id="PKA62884.1"/>
    </source>
</evidence>
<accession>A0A2I0B511</accession>
<dbReference type="AlphaFoldDB" id="A0A2I0B511"/>
<dbReference type="Proteomes" id="UP000236161">
    <property type="component" value="Unassembled WGS sequence"/>
</dbReference>
<evidence type="ECO:0000313" key="3">
    <source>
        <dbReference type="Proteomes" id="UP000236161"/>
    </source>
</evidence>
<gene>
    <name evidence="2" type="ORF">AXF42_Ash018878</name>
</gene>
<name>A0A2I0B511_9ASPA</name>
<evidence type="ECO:0000256" key="1">
    <source>
        <dbReference type="SAM" id="MobiDB-lite"/>
    </source>
</evidence>
<proteinExistence type="predicted"/>
<protein>
    <submittedName>
        <fullName evidence="2">Uncharacterized protein</fullName>
    </submittedName>
</protein>
<keyword evidence="3" id="KW-1185">Reference proteome</keyword>